<dbReference type="AlphaFoldDB" id="A0A1C3VS51"/>
<evidence type="ECO:0000313" key="2">
    <source>
        <dbReference type="Proteomes" id="UP000183174"/>
    </source>
</evidence>
<dbReference type="Proteomes" id="UP000183174">
    <property type="component" value="Unassembled WGS sequence"/>
</dbReference>
<organism evidence="1 2">
    <name type="scientific">Bradyrhizobium yuanmingense</name>
    <dbReference type="NCBI Taxonomy" id="108015"/>
    <lineage>
        <taxon>Bacteria</taxon>
        <taxon>Pseudomonadati</taxon>
        <taxon>Pseudomonadota</taxon>
        <taxon>Alphaproteobacteria</taxon>
        <taxon>Hyphomicrobiales</taxon>
        <taxon>Nitrobacteraceae</taxon>
        <taxon>Bradyrhizobium</taxon>
    </lineage>
</organism>
<reference evidence="1 2" key="1">
    <citation type="submission" date="2016-08" db="EMBL/GenBank/DDBJ databases">
        <authorList>
            <person name="Seilhamer J.J."/>
        </authorList>
    </citation>
    <scope>NUCLEOTIDE SEQUENCE [LARGE SCALE GENOMIC DNA]</scope>
    <source>
        <strain evidence="1 2">CCBAU 10071</strain>
    </source>
</reference>
<evidence type="ECO:0000313" key="1">
    <source>
        <dbReference type="EMBL" id="SCB30334.1"/>
    </source>
</evidence>
<dbReference type="EMBL" id="FMAE01000004">
    <property type="protein sequence ID" value="SCB30334.1"/>
    <property type="molecule type" value="Genomic_DNA"/>
</dbReference>
<sequence>MSVILTTSAEVNICMTAPAEEALKLIALFRTNKLRHAGDSFLLETIFPDDPMNFLTRRSKR</sequence>
<name>A0A1C3VS51_9BRAD</name>
<protein>
    <submittedName>
        <fullName evidence="1">Uncharacterized protein</fullName>
    </submittedName>
</protein>
<accession>A0A1C3VS51</accession>
<gene>
    <name evidence="1" type="ORF">GA0061099_1004449</name>
</gene>
<proteinExistence type="predicted"/>